<proteinExistence type="predicted"/>
<dbReference type="SUPFAM" id="SSF55729">
    <property type="entry name" value="Acyl-CoA N-acyltransferases (Nat)"/>
    <property type="match status" value="1"/>
</dbReference>
<evidence type="ECO:0000313" key="1">
    <source>
        <dbReference type="EMBL" id="URZ12909.1"/>
    </source>
</evidence>
<sequence>MSEQKIKCVVWDLDNTLWKGVLSEESIDGVNKNIIEIVKELDERGILQSISSKNNYEQAKQKLEEFGVWEYFIYPHINWNPKSESIEDIAKLINIGMDTLAFVDDQAFELEEVKYTHPEVLCIDSAKANEILNMDRMIPKYITSDSKNRRKMYQNDIKRNGIEKNFSGTKEEFLSTLNMILRINHATENDLQRVEELTVRTHQLNSTGYIYSYDELKNFIKSDKYDVLVAQLDDKFGQYGKIGLALIEKNKNVWELKLLLMSCRVMSKGVGNVLLNYIVNRAREEGVTLRAQFVPTDRNKIMYITYKFNGFKEIKKDDKVSILEADMSYERPMAKYLKLMYEEVVK</sequence>
<dbReference type="KEGG" id="crw:CROST_036540"/>
<keyword evidence="2" id="KW-1185">Reference proteome</keyword>
<reference evidence="1 2" key="1">
    <citation type="submission" date="2022-04" db="EMBL/GenBank/DDBJ databases">
        <title>Genome sequence of C. roseum typestrain.</title>
        <authorList>
            <person name="Poehlein A."/>
            <person name="Schoch T."/>
            <person name="Duerre P."/>
            <person name="Daniel R."/>
        </authorList>
    </citation>
    <scope>NUCLEOTIDE SEQUENCE [LARGE SCALE GENOMIC DNA]</scope>
    <source>
        <strain evidence="1 2">DSM 7320</strain>
    </source>
</reference>
<dbReference type="GO" id="GO:0016747">
    <property type="term" value="F:acyltransferase activity, transferring groups other than amino-acyl groups"/>
    <property type="evidence" value="ECO:0007669"/>
    <property type="project" value="InterPro"/>
</dbReference>
<dbReference type="InterPro" id="IPR016181">
    <property type="entry name" value="Acyl_CoA_acyltransferase"/>
</dbReference>
<dbReference type="AlphaFoldDB" id="A0A1S8KYH6"/>
<dbReference type="Gene3D" id="3.40.50.1000">
    <property type="entry name" value="HAD superfamily/HAD-like"/>
    <property type="match status" value="1"/>
</dbReference>
<dbReference type="InterPro" id="IPR036412">
    <property type="entry name" value="HAD-like_sf"/>
</dbReference>
<gene>
    <name evidence="1" type="ORF">CROST_036540</name>
</gene>
<accession>A0A1S8KYH6</accession>
<dbReference type="SUPFAM" id="SSF56784">
    <property type="entry name" value="HAD-like"/>
    <property type="match status" value="1"/>
</dbReference>
<dbReference type="STRING" id="84029.CROST_38160"/>
<dbReference type="InterPro" id="IPR010037">
    <property type="entry name" value="FkbH_domain"/>
</dbReference>
<dbReference type="Gene3D" id="3.40.630.30">
    <property type="match status" value="1"/>
</dbReference>
<dbReference type="RefSeq" id="WP_077833166.1">
    <property type="nucleotide sequence ID" value="NZ_CP096983.1"/>
</dbReference>
<dbReference type="EMBL" id="CP096983">
    <property type="protein sequence ID" value="URZ12909.1"/>
    <property type="molecule type" value="Genomic_DNA"/>
</dbReference>
<name>A0A1S8KYH6_9CLOT</name>
<dbReference type="NCBIfam" id="TIGR01681">
    <property type="entry name" value="HAD-SF-IIIC"/>
    <property type="match status" value="1"/>
</dbReference>
<dbReference type="InterPro" id="IPR000182">
    <property type="entry name" value="GNAT_dom"/>
</dbReference>
<protein>
    <submittedName>
        <fullName evidence="1">Uncharacterized protein</fullName>
    </submittedName>
</protein>
<evidence type="ECO:0000313" key="2">
    <source>
        <dbReference type="Proteomes" id="UP000190951"/>
    </source>
</evidence>
<dbReference type="Proteomes" id="UP000190951">
    <property type="component" value="Chromosome"/>
</dbReference>
<dbReference type="InterPro" id="IPR010033">
    <property type="entry name" value="HAD_SF_ppase_IIIC"/>
</dbReference>
<organism evidence="1 2">
    <name type="scientific">Clostridium felsineum</name>
    <dbReference type="NCBI Taxonomy" id="36839"/>
    <lineage>
        <taxon>Bacteria</taxon>
        <taxon>Bacillati</taxon>
        <taxon>Bacillota</taxon>
        <taxon>Clostridia</taxon>
        <taxon>Eubacteriales</taxon>
        <taxon>Clostridiaceae</taxon>
        <taxon>Clostridium</taxon>
    </lineage>
</organism>
<dbReference type="NCBIfam" id="TIGR01686">
    <property type="entry name" value="FkbH"/>
    <property type="match status" value="1"/>
</dbReference>
<dbReference type="PROSITE" id="PS51186">
    <property type="entry name" value="GNAT"/>
    <property type="match status" value="1"/>
</dbReference>
<dbReference type="InterPro" id="IPR023214">
    <property type="entry name" value="HAD_sf"/>
</dbReference>